<dbReference type="EMBL" id="CADCUW010000371">
    <property type="protein sequence ID" value="CAA9428776.1"/>
    <property type="molecule type" value="Genomic_DNA"/>
</dbReference>
<evidence type="ECO:0000313" key="1">
    <source>
        <dbReference type="EMBL" id="CAA9428776.1"/>
    </source>
</evidence>
<organism evidence="1">
    <name type="scientific">uncultured Rubrobacteraceae bacterium</name>
    <dbReference type="NCBI Taxonomy" id="349277"/>
    <lineage>
        <taxon>Bacteria</taxon>
        <taxon>Bacillati</taxon>
        <taxon>Actinomycetota</taxon>
        <taxon>Rubrobacteria</taxon>
        <taxon>Rubrobacterales</taxon>
        <taxon>Rubrobacteraceae</taxon>
        <taxon>environmental samples</taxon>
    </lineage>
</organism>
<sequence>TMLGFWVGEDEIVRGLRERPGPPVRWNEDGTVCS</sequence>
<dbReference type="AlphaFoldDB" id="A0A6J4PZM5"/>
<feature type="non-terminal residue" evidence="1">
    <location>
        <position position="1"/>
    </location>
</feature>
<name>A0A6J4PZM5_9ACTN</name>
<protein>
    <submittedName>
        <fullName evidence="1">Uncharacterized protein</fullName>
    </submittedName>
</protein>
<reference evidence="1" key="1">
    <citation type="submission" date="2020-02" db="EMBL/GenBank/DDBJ databases">
        <authorList>
            <person name="Meier V. D."/>
        </authorList>
    </citation>
    <scope>NUCLEOTIDE SEQUENCE</scope>
    <source>
        <strain evidence="1">AVDCRST_MAG01</strain>
    </source>
</reference>
<gene>
    <name evidence="1" type="ORF">AVDCRST_MAG01-01-2754</name>
</gene>
<accession>A0A6J4PZM5</accession>
<proteinExistence type="predicted"/>